<evidence type="ECO:0000313" key="2">
    <source>
        <dbReference type="EMBL" id="JAE12557.1"/>
    </source>
</evidence>
<feature type="signal peptide" evidence="1">
    <location>
        <begin position="1"/>
        <end position="18"/>
    </location>
</feature>
<protein>
    <submittedName>
        <fullName evidence="2">AMADH1</fullName>
    </submittedName>
</protein>
<sequence>MMSTLTKLLSGLFLGAFGRMVRFAAQHLVFLSIQKLLKSFVRGWLHGPKISRCLILSKRVAGLGQLLAKDSMRRLRSSYRLLKAKVLLF</sequence>
<name>A0A0A9FJQ5_ARUDO</name>
<evidence type="ECO:0000256" key="1">
    <source>
        <dbReference type="SAM" id="SignalP"/>
    </source>
</evidence>
<feature type="chain" id="PRO_5002062196" evidence="1">
    <location>
        <begin position="19"/>
        <end position="89"/>
    </location>
</feature>
<organism evidence="2">
    <name type="scientific">Arundo donax</name>
    <name type="common">Giant reed</name>
    <name type="synonym">Donax arundinaceus</name>
    <dbReference type="NCBI Taxonomy" id="35708"/>
    <lineage>
        <taxon>Eukaryota</taxon>
        <taxon>Viridiplantae</taxon>
        <taxon>Streptophyta</taxon>
        <taxon>Embryophyta</taxon>
        <taxon>Tracheophyta</taxon>
        <taxon>Spermatophyta</taxon>
        <taxon>Magnoliopsida</taxon>
        <taxon>Liliopsida</taxon>
        <taxon>Poales</taxon>
        <taxon>Poaceae</taxon>
        <taxon>PACMAD clade</taxon>
        <taxon>Arundinoideae</taxon>
        <taxon>Arundineae</taxon>
        <taxon>Arundo</taxon>
    </lineage>
</organism>
<keyword evidence="1" id="KW-0732">Signal</keyword>
<proteinExistence type="predicted"/>
<dbReference type="AlphaFoldDB" id="A0A0A9FJQ5"/>
<reference evidence="2" key="2">
    <citation type="journal article" date="2015" name="Data Brief">
        <title>Shoot transcriptome of the giant reed, Arundo donax.</title>
        <authorList>
            <person name="Barrero R.A."/>
            <person name="Guerrero F.D."/>
            <person name="Moolhuijzen P."/>
            <person name="Goolsby J.A."/>
            <person name="Tidwell J."/>
            <person name="Bellgard S.E."/>
            <person name="Bellgard M.I."/>
        </authorList>
    </citation>
    <scope>NUCLEOTIDE SEQUENCE</scope>
    <source>
        <tissue evidence="2">Shoot tissue taken approximately 20 cm above the soil surface</tissue>
    </source>
</reference>
<accession>A0A0A9FJQ5</accession>
<dbReference type="EMBL" id="GBRH01185339">
    <property type="protein sequence ID" value="JAE12557.1"/>
    <property type="molecule type" value="Transcribed_RNA"/>
</dbReference>
<reference evidence="2" key="1">
    <citation type="submission" date="2014-09" db="EMBL/GenBank/DDBJ databases">
        <authorList>
            <person name="Magalhaes I.L.F."/>
            <person name="Oliveira U."/>
            <person name="Santos F.R."/>
            <person name="Vidigal T.H.D.A."/>
            <person name="Brescovit A.D."/>
            <person name="Santos A.J."/>
        </authorList>
    </citation>
    <scope>NUCLEOTIDE SEQUENCE</scope>
    <source>
        <tissue evidence="2">Shoot tissue taken approximately 20 cm above the soil surface</tissue>
    </source>
</reference>